<evidence type="ECO:0000313" key="3">
    <source>
        <dbReference type="Proteomes" id="UP001630127"/>
    </source>
</evidence>
<feature type="coiled-coil region" evidence="1">
    <location>
        <begin position="189"/>
        <end position="333"/>
    </location>
</feature>
<proteinExistence type="predicted"/>
<organism evidence="2 3">
    <name type="scientific">Cinchona calisaya</name>
    <dbReference type="NCBI Taxonomy" id="153742"/>
    <lineage>
        <taxon>Eukaryota</taxon>
        <taxon>Viridiplantae</taxon>
        <taxon>Streptophyta</taxon>
        <taxon>Embryophyta</taxon>
        <taxon>Tracheophyta</taxon>
        <taxon>Spermatophyta</taxon>
        <taxon>Magnoliopsida</taxon>
        <taxon>eudicotyledons</taxon>
        <taxon>Gunneridae</taxon>
        <taxon>Pentapetalae</taxon>
        <taxon>asterids</taxon>
        <taxon>lamiids</taxon>
        <taxon>Gentianales</taxon>
        <taxon>Rubiaceae</taxon>
        <taxon>Cinchonoideae</taxon>
        <taxon>Cinchoneae</taxon>
        <taxon>Cinchona</taxon>
    </lineage>
</organism>
<dbReference type="Proteomes" id="UP001630127">
    <property type="component" value="Unassembled WGS sequence"/>
</dbReference>
<gene>
    <name evidence="2" type="ORF">ACH5RR_014840</name>
</gene>
<evidence type="ECO:0000313" key="2">
    <source>
        <dbReference type="EMBL" id="KAL3522006.1"/>
    </source>
</evidence>
<dbReference type="InterPro" id="IPR043424">
    <property type="entry name" value="BLT-like"/>
</dbReference>
<accession>A0ABD2ZRG5</accession>
<protein>
    <submittedName>
        <fullName evidence="2">Uncharacterized protein</fullName>
    </submittedName>
</protein>
<keyword evidence="3" id="KW-1185">Reference proteome</keyword>
<dbReference type="EMBL" id="JBJUIK010000007">
    <property type="protein sequence ID" value="KAL3522006.1"/>
    <property type="molecule type" value="Genomic_DNA"/>
</dbReference>
<reference evidence="2 3" key="1">
    <citation type="submission" date="2024-11" db="EMBL/GenBank/DDBJ databases">
        <title>A near-complete genome assembly of Cinchona calisaya.</title>
        <authorList>
            <person name="Lian D.C."/>
            <person name="Zhao X.W."/>
            <person name="Wei L."/>
        </authorList>
    </citation>
    <scope>NUCLEOTIDE SEQUENCE [LARGE SCALE GENOMIC DNA]</scope>
    <source>
        <tissue evidence="2">Nenye</tissue>
    </source>
</reference>
<dbReference type="PANTHER" id="PTHR31071:SF49">
    <property type="match status" value="1"/>
</dbReference>
<comment type="caution">
    <text evidence="2">The sequence shown here is derived from an EMBL/GenBank/DDBJ whole genome shotgun (WGS) entry which is preliminary data.</text>
</comment>
<sequence>MEIPDKTHKFSCDFTSRSRGYHVIGGAGKLSRCRTRMDGGARRRLIRCDGRSGVVDTPPVEWKFGGAVAGGAPVTGGRRIRRVSGDGVVVAVSARKLAAGMWHLAAVLNSGDQSGGDGCDGMTWRLQHGRLDRLQFGLQPPLPIRKSATEGATKWDHACPNAPSPIEICRFHSNVKHLQSRQVATISFASSLQVELVKARSRVKELESERRLFKKKLKHFLRGINEEKASWIKRERKKMFLMIDELKGELAREKRENQKMDIVNSKLLSDLADAKLSVKQFMQNYEKEKNSRELLEDVCHELGKDIEDHKAKIRAMKIECAKIQDEVEEERKMMQMAEVWREERVQMKLVDAKLILEEKYCQINNLVADLETLLRSNGTTPDMIKTSEAEGISLAADSLSIQDIKEQCCTPSMANDIHTITENLQDSGTVERGIDECQTHISAKRSSKFHNVSLESNEIAKNLVCMYSDNSIDCDKSSGNASFRETVTCIKDQYPSYTLGESACPVDGINGSRYISSAIIGNNQNSNQESLNSKTNMISSAQKLKNKGPSLRKLWKSTPSADGVLRAISIEGNGRLSNGSNSSNKAVSREKVSKEAFNQNELLGHWCLPGQRNPHIARAMRGCIEWPRGIQKYGSKANLLEESFENQKTQLQNAFKQRSK</sequence>
<dbReference type="AlphaFoldDB" id="A0ABD2ZRG5"/>
<keyword evidence="1" id="KW-0175">Coiled coil</keyword>
<name>A0ABD2ZRG5_9GENT</name>
<dbReference type="PANTHER" id="PTHR31071">
    <property type="entry name" value="GB|AAF24581.1"/>
    <property type="match status" value="1"/>
</dbReference>
<evidence type="ECO:0000256" key="1">
    <source>
        <dbReference type="SAM" id="Coils"/>
    </source>
</evidence>